<dbReference type="Pfam" id="PF01042">
    <property type="entry name" value="Ribonuc_L-PSP"/>
    <property type="match status" value="1"/>
</dbReference>
<protein>
    <submittedName>
        <fullName evidence="1">RidA family protein</fullName>
    </submittedName>
</protein>
<name>A0ABY5DT10_9ACTN</name>
<dbReference type="SUPFAM" id="SSF55298">
    <property type="entry name" value="YjgF-like"/>
    <property type="match status" value="1"/>
</dbReference>
<evidence type="ECO:0000313" key="1">
    <source>
        <dbReference type="EMBL" id="UTI65166.1"/>
    </source>
</evidence>
<evidence type="ECO:0000313" key="2">
    <source>
        <dbReference type="Proteomes" id="UP001056035"/>
    </source>
</evidence>
<gene>
    <name evidence="1" type="ORF">NBH00_02895</name>
</gene>
<dbReference type="PANTHER" id="PTHR43857:SF1">
    <property type="entry name" value="YJGH FAMILY PROTEIN"/>
    <property type="match status" value="1"/>
</dbReference>
<dbReference type="Gene3D" id="3.30.1330.40">
    <property type="entry name" value="RutC-like"/>
    <property type="match status" value="1"/>
</dbReference>
<reference evidence="1 2" key="1">
    <citation type="submission" date="2022-06" db="EMBL/GenBank/DDBJ databases">
        <title>Paraconexibacter antarcticus.</title>
        <authorList>
            <person name="Kim C.S."/>
        </authorList>
    </citation>
    <scope>NUCLEOTIDE SEQUENCE [LARGE SCALE GENOMIC DNA]</scope>
    <source>
        <strain evidence="1 2">02-257</strain>
    </source>
</reference>
<dbReference type="RefSeq" id="WP_254571853.1">
    <property type="nucleotide sequence ID" value="NZ_CP098502.1"/>
</dbReference>
<accession>A0ABY5DT10</accession>
<keyword evidence="2" id="KW-1185">Reference proteome</keyword>
<dbReference type="Proteomes" id="UP001056035">
    <property type="component" value="Chromosome"/>
</dbReference>
<dbReference type="CDD" id="cd00448">
    <property type="entry name" value="YjgF_YER057c_UK114_family"/>
    <property type="match status" value="1"/>
</dbReference>
<organism evidence="1 2">
    <name type="scientific">Paraconexibacter antarcticus</name>
    <dbReference type="NCBI Taxonomy" id="2949664"/>
    <lineage>
        <taxon>Bacteria</taxon>
        <taxon>Bacillati</taxon>
        <taxon>Actinomycetota</taxon>
        <taxon>Thermoleophilia</taxon>
        <taxon>Solirubrobacterales</taxon>
        <taxon>Paraconexibacteraceae</taxon>
        <taxon>Paraconexibacter</taxon>
    </lineage>
</organism>
<dbReference type="EMBL" id="CP098502">
    <property type="protein sequence ID" value="UTI65166.1"/>
    <property type="molecule type" value="Genomic_DNA"/>
</dbReference>
<dbReference type="PANTHER" id="PTHR43857">
    <property type="entry name" value="BLR7761 PROTEIN"/>
    <property type="match status" value="1"/>
</dbReference>
<dbReference type="InterPro" id="IPR035959">
    <property type="entry name" value="RutC-like_sf"/>
</dbReference>
<dbReference type="InterPro" id="IPR006175">
    <property type="entry name" value="YjgF/YER057c/UK114"/>
</dbReference>
<proteinExistence type="predicted"/>
<sequence>MIIERLNPAGLMTPEGYSHVSVAPNGRAVHIAGQTALDADGRLIADDLTGQTAAALQNVAIALASAGATFEDVVAITMLVVDWEPAKHEQLLDGVMRAAADHGAAVAPTTLIPVPRLFADGLLIEITMQAVIV</sequence>